<dbReference type="Gene3D" id="3.40.50.300">
    <property type="entry name" value="P-loop containing nucleotide triphosphate hydrolases"/>
    <property type="match status" value="1"/>
</dbReference>
<evidence type="ECO:0000256" key="7">
    <source>
        <dbReference type="SAM" id="MobiDB-lite"/>
    </source>
</evidence>
<dbReference type="PANTHER" id="PTHR24031">
    <property type="entry name" value="RNA HELICASE"/>
    <property type="match status" value="1"/>
</dbReference>
<evidence type="ECO:0000256" key="2">
    <source>
        <dbReference type="ARBA" id="ARBA00022741"/>
    </source>
</evidence>
<dbReference type="PROSITE" id="PS50188">
    <property type="entry name" value="B302_SPRY"/>
    <property type="match status" value="1"/>
</dbReference>
<evidence type="ECO:0000313" key="10">
    <source>
        <dbReference type="EMBL" id="KAF5826386.1"/>
    </source>
</evidence>
<evidence type="ECO:0000256" key="3">
    <source>
        <dbReference type="ARBA" id="ARBA00022801"/>
    </source>
</evidence>
<evidence type="ECO:0000256" key="4">
    <source>
        <dbReference type="ARBA" id="ARBA00022840"/>
    </source>
</evidence>
<dbReference type="InterPro" id="IPR011545">
    <property type="entry name" value="DEAD/DEAH_box_helicase_dom"/>
</dbReference>
<dbReference type="InterPro" id="IPR014001">
    <property type="entry name" value="Helicase_ATP-bd"/>
</dbReference>
<dbReference type="Pfam" id="PF00270">
    <property type="entry name" value="DEAD"/>
    <property type="match status" value="1"/>
</dbReference>
<name>A0ABQ7FVH2_DUNSA</name>
<keyword evidence="6" id="KW-0694">RNA-binding</keyword>
<organism evidence="10 11">
    <name type="scientific">Dunaliella salina</name>
    <name type="common">Green alga</name>
    <name type="synonym">Protococcus salinus</name>
    <dbReference type="NCBI Taxonomy" id="3046"/>
    <lineage>
        <taxon>Eukaryota</taxon>
        <taxon>Viridiplantae</taxon>
        <taxon>Chlorophyta</taxon>
        <taxon>core chlorophytes</taxon>
        <taxon>Chlorophyceae</taxon>
        <taxon>CS clade</taxon>
        <taxon>Chlamydomonadales</taxon>
        <taxon>Dunaliellaceae</taxon>
        <taxon>Dunaliella</taxon>
    </lineage>
</organism>
<keyword evidence="3 5" id="KW-0378">Hydrolase</keyword>
<accession>A0ABQ7FVH2</accession>
<evidence type="ECO:0000256" key="5">
    <source>
        <dbReference type="RuleBase" id="RU000492"/>
    </source>
</evidence>
<comment type="similarity">
    <text evidence="5">Belongs to the DEAD box helicase family.</text>
</comment>
<dbReference type="InterPro" id="IPR013320">
    <property type="entry name" value="ConA-like_dom_sf"/>
</dbReference>
<keyword evidence="4 5" id="KW-0067">ATP-binding</keyword>
<feature type="region of interest" description="Disordered" evidence="7">
    <location>
        <begin position="27"/>
        <end position="49"/>
    </location>
</feature>
<feature type="domain" description="B30.2/SPRY" evidence="8">
    <location>
        <begin position="31"/>
        <end position="207"/>
    </location>
</feature>
<evidence type="ECO:0000259" key="9">
    <source>
        <dbReference type="PROSITE" id="PS51192"/>
    </source>
</evidence>
<evidence type="ECO:0000256" key="1">
    <source>
        <dbReference type="ARBA" id="ARBA00022722"/>
    </source>
</evidence>
<reference evidence="10" key="1">
    <citation type="submission" date="2017-08" db="EMBL/GenBank/DDBJ databases">
        <authorList>
            <person name="Polle J.E."/>
            <person name="Barry K."/>
            <person name="Cushman J."/>
            <person name="Schmutz J."/>
            <person name="Tran D."/>
            <person name="Hathwaick L.T."/>
            <person name="Yim W.C."/>
            <person name="Jenkins J."/>
            <person name="Mckie-Krisberg Z.M."/>
            <person name="Prochnik S."/>
            <person name="Lindquist E."/>
            <person name="Dockter R.B."/>
            <person name="Adam C."/>
            <person name="Molina H."/>
            <person name="Bunkerborg J."/>
            <person name="Jin E."/>
            <person name="Buchheim M."/>
            <person name="Magnuson J."/>
        </authorList>
    </citation>
    <scope>NUCLEOTIDE SEQUENCE</scope>
    <source>
        <strain evidence="10">CCAP 19/18</strain>
    </source>
</reference>
<dbReference type="SMART" id="SM00487">
    <property type="entry name" value="DEXDc"/>
    <property type="match status" value="1"/>
</dbReference>
<dbReference type="InterPro" id="IPR003877">
    <property type="entry name" value="SPRY_dom"/>
</dbReference>
<comment type="domain">
    <text evidence="6">The helicase domain is involved in the stimulation of RELA transcriptional activity.</text>
</comment>
<dbReference type="SMART" id="SM00449">
    <property type="entry name" value="SPRY"/>
    <property type="match status" value="1"/>
</dbReference>
<keyword evidence="5" id="KW-0347">Helicase</keyword>
<dbReference type="PROSITE" id="PS00039">
    <property type="entry name" value="DEAD_ATP_HELICASE"/>
    <property type="match status" value="1"/>
</dbReference>
<comment type="catalytic activity">
    <reaction evidence="6">
        <text>ATP + H2O = ADP + phosphate + H(+)</text>
        <dbReference type="Rhea" id="RHEA:13065"/>
        <dbReference type="ChEBI" id="CHEBI:15377"/>
        <dbReference type="ChEBI" id="CHEBI:15378"/>
        <dbReference type="ChEBI" id="CHEBI:30616"/>
        <dbReference type="ChEBI" id="CHEBI:43474"/>
        <dbReference type="ChEBI" id="CHEBI:456216"/>
        <dbReference type="EC" id="3.6.4.13"/>
    </reaction>
</comment>
<dbReference type="Gene3D" id="2.60.120.920">
    <property type="match status" value="1"/>
</dbReference>
<protein>
    <recommendedName>
        <fullName evidence="6">ATP-dependent RNA helicase</fullName>
        <ecNumber evidence="6">3.6.4.13</ecNumber>
    </recommendedName>
</protein>
<keyword evidence="2 5" id="KW-0547">Nucleotide-binding</keyword>
<evidence type="ECO:0000259" key="8">
    <source>
        <dbReference type="PROSITE" id="PS50188"/>
    </source>
</evidence>
<dbReference type="InterPro" id="IPR043136">
    <property type="entry name" value="B30.2/SPRY_sf"/>
</dbReference>
<dbReference type="EC" id="3.6.4.13" evidence="6"/>
<dbReference type="SUPFAM" id="SSF52540">
    <property type="entry name" value="P-loop containing nucleoside triphosphate hydrolases"/>
    <property type="match status" value="1"/>
</dbReference>
<dbReference type="PROSITE" id="PS51192">
    <property type="entry name" value="HELICASE_ATP_BIND_1"/>
    <property type="match status" value="1"/>
</dbReference>
<dbReference type="EMBL" id="MU070974">
    <property type="protein sequence ID" value="KAF5826386.1"/>
    <property type="molecule type" value="Genomic_DNA"/>
</dbReference>
<dbReference type="Proteomes" id="UP000815325">
    <property type="component" value="Unassembled WGS sequence"/>
</dbReference>
<dbReference type="CDD" id="cd12873">
    <property type="entry name" value="SPRY_DDX1"/>
    <property type="match status" value="1"/>
</dbReference>
<dbReference type="SUPFAM" id="SSF49899">
    <property type="entry name" value="Concanavalin A-like lectins/glucanases"/>
    <property type="match status" value="1"/>
</dbReference>
<dbReference type="InterPro" id="IPR001870">
    <property type="entry name" value="B30.2/SPRY"/>
</dbReference>
<dbReference type="InterPro" id="IPR027417">
    <property type="entry name" value="P-loop_NTPase"/>
</dbReference>
<keyword evidence="11" id="KW-1185">Reference proteome</keyword>
<comment type="caution">
    <text evidence="10">The sequence shown here is derived from an EMBL/GenBank/DDBJ whole genome shotgun (WGS) entry which is preliminary data.</text>
</comment>
<evidence type="ECO:0000256" key="6">
    <source>
        <dbReference type="RuleBase" id="RU365068"/>
    </source>
</evidence>
<feature type="domain" description="Helicase ATP-binding" evidence="9">
    <location>
        <begin position="246"/>
        <end position="388"/>
    </location>
</feature>
<dbReference type="Pfam" id="PF00622">
    <property type="entry name" value="SPRY"/>
    <property type="match status" value="1"/>
</dbReference>
<proteinExistence type="inferred from homology"/>
<gene>
    <name evidence="10" type="ORF">DUNSADRAFT_3327</name>
</gene>
<comment type="function">
    <text evidence="6">RNA helicase.</text>
</comment>
<dbReference type="InterPro" id="IPR000629">
    <property type="entry name" value="RNA-helicase_DEAD-box_CS"/>
</dbReference>
<keyword evidence="1" id="KW-0540">Nuclease</keyword>
<sequence length="482" mass="50959">MQAAETGSGKTGAFALPMLQLVHEAVRRRGRSAPSGGGGKSKAAQAESMQCVISPEDRDPVLSVAPDGLKCQSRSEKLWGGARGTLGAYAGRVYYEVTLQDEGLARVGWATTAASLQLGTDKHSWGFGSTGKKSHQRQFDSYGDVFGKGDVVGVLLDCDTGAVSFTKNGVDLGQAFTLPPFIKGQALYPCICLKDAEVNVNFGGPGSPDLQFLPPGYMPLSQAGPQCTSGAGGGGGGGSGGGAIPPNAPLCIVLEPSRDLAEQTARFVDEYKKFLVSPTLRSVLLVGGVDSGPQLRQLKEGAEIVVGTPGRIIDFVETKKLDLSQAKFFVLDEADRLIDNLDVVLSLYNRLPKSGTGLDRLQVLMFSATLHTPEVQNLADKITQNPVLADLKGKDAVPETVDHAVVEIDPREDKSWLQSVPQVFTDNMHALDRVDAAAAAAQSPEALSEGTKRLKQRMLKRIVVGDAVGDVRKARRGSSSAC</sequence>
<evidence type="ECO:0000313" key="11">
    <source>
        <dbReference type="Proteomes" id="UP000815325"/>
    </source>
</evidence>